<name>A0AA46DYI0_9FUSO</name>
<dbReference type="SUPFAM" id="SSF55811">
    <property type="entry name" value="Nudix"/>
    <property type="match status" value="1"/>
</dbReference>
<dbReference type="InterPro" id="IPR020084">
    <property type="entry name" value="NUDIX_hydrolase_CS"/>
</dbReference>
<dbReference type="InterPro" id="IPR000086">
    <property type="entry name" value="NUDIX_hydrolase_dom"/>
</dbReference>
<feature type="domain" description="Nudix hydrolase" evidence="2">
    <location>
        <begin position="1"/>
        <end position="123"/>
    </location>
</feature>
<gene>
    <name evidence="3" type="ORF">EV215_1019</name>
</gene>
<dbReference type="InterPro" id="IPR015797">
    <property type="entry name" value="NUDIX_hydrolase-like_dom_sf"/>
</dbReference>
<dbReference type="RefSeq" id="WP_134112910.1">
    <property type="nucleotide sequence ID" value="NZ_SOBG01000004.1"/>
</dbReference>
<evidence type="ECO:0000256" key="1">
    <source>
        <dbReference type="ARBA" id="ARBA00022801"/>
    </source>
</evidence>
<evidence type="ECO:0000259" key="2">
    <source>
        <dbReference type="PROSITE" id="PS51462"/>
    </source>
</evidence>
<dbReference type="PANTHER" id="PTHR43736">
    <property type="entry name" value="ADP-RIBOSE PYROPHOSPHATASE"/>
    <property type="match status" value="1"/>
</dbReference>
<accession>A0AA46DYI0</accession>
<protein>
    <submittedName>
        <fullName evidence="3">NUDIX domain-containing protein</fullName>
    </submittedName>
</protein>
<sequence length="137" mass="16223">MKRKTARAIIFIDDKLCLIKRIKNENEYYVFPGGGIKKKEKGKQAVIREVKEELGIDVRVIKKMYKYKFGETKEKYYLCEYIDGEYGSGNAKEFNNYFKGKYIVTMIDKKYIPSYLIYPKEIKEKIIKDFLGENKIG</sequence>
<proteinExistence type="predicted"/>
<comment type="caution">
    <text evidence="3">The sequence shown here is derived from an EMBL/GenBank/DDBJ whole genome shotgun (WGS) entry which is preliminary data.</text>
</comment>
<dbReference type="EMBL" id="SOBG01000004">
    <property type="protein sequence ID" value="TDT70474.1"/>
    <property type="molecule type" value="Genomic_DNA"/>
</dbReference>
<evidence type="ECO:0000313" key="4">
    <source>
        <dbReference type="Proteomes" id="UP000294678"/>
    </source>
</evidence>
<reference evidence="3 4" key="1">
    <citation type="submission" date="2019-03" db="EMBL/GenBank/DDBJ databases">
        <title>Genomic Encyclopedia of Type Strains, Phase IV (KMG-IV): sequencing the most valuable type-strain genomes for metagenomic binning, comparative biology and taxonomic classification.</title>
        <authorList>
            <person name="Goeker M."/>
        </authorList>
    </citation>
    <scope>NUCLEOTIDE SEQUENCE [LARGE SCALE GENOMIC DNA]</scope>
    <source>
        <strain evidence="3 4">DSM 100055</strain>
    </source>
</reference>
<dbReference type="PROSITE" id="PS51462">
    <property type="entry name" value="NUDIX"/>
    <property type="match status" value="1"/>
</dbReference>
<dbReference type="AlphaFoldDB" id="A0AA46DYI0"/>
<dbReference type="Proteomes" id="UP000294678">
    <property type="component" value="Unassembled WGS sequence"/>
</dbReference>
<keyword evidence="1" id="KW-0378">Hydrolase</keyword>
<keyword evidence="4" id="KW-1185">Reference proteome</keyword>
<evidence type="ECO:0000313" key="3">
    <source>
        <dbReference type="EMBL" id="TDT70474.1"/>
    </source>
</evidence>
<dbReference type="GO" id="GO:0016787">
    <property type="term" value="F:hydrolase activity"/>
    <property type="evidence" value="ECO:0007669"/>
    <property type="project" value="UniProtKB-KW"/>
</dbReference>
<dbReference type="Gene3D" id="3.90.79.10">
    <property type="entry name" value="Nucleoside Triphosphate Pyrophosphohydrolase"/>
    <property type="match status" value="1"/>
</dbReference>
<dbReference type="PROSITE" id="PS00893">
    <property type="entry name" value="NUDIX_BOX"/>
    <property type="match status" value="1"/>
</dbReference>
<dbReference type="Pfam" id="PF00293">
    <property type="entry name" value="NUDIX"/>
    <property type="match status" value="1"/>
</dbReference>
<dbReference type="PANTHER" id="PTHR43736:SF2">
    <property type="entry name" value="MUTT_NUDIX FAMILY PROTEIN"/>
    <property type="match status" value="1"/>
</dbReference>
<organism evidence="3 4">
    <name type="scientific">Hypnocyclicus thermotrophus</name>
    <dbReference type="NCBI Taxonomy" id="1627895"/>
    <lineage>
        <taxon>Bacteria</taxon>
        <taxon>Fusobacteriati</taxon>
        <taxon>Fusobacteriota</taxon>
        <taxon>Fusobacteriia</taxon>
        <taxon>Fusobacteriales</taxon>
        <taxon>Fusobacteriaceae</taxon>
        <taxon>Hypnocyclicus</taxon>
    </lineage>
</organism>